<accession>A0A399SX47</accession>
<comment type="subcellular location">
    <subcellularLocation>
        <location evidence="1">Secreted</location>
    </subcellularLocation>
</comment>
<evidence type="ECO:0000256" key="3">
    <source>
        <dbReference type="ARBA" id="ARBA00022525"/>
    </source>
</evidence>
<organism evidence="6 7">
    <name type="scientific">Maribellus luteus</name>
    <dbReference type="NCBI Taxonomy" id="2305463"/>
    <lineage>
        <taxon>Bacteria</taxon>
        <taxon>Pseudomonadati</taxon>
        <taxon>Bacteroidota</taxon>
        <taxon>Bacteroidia</taxon>
        <taxon>Marinilabiliales</taxon>
        <taxon>Prolixibacteraceae</taxon>
        <taxon>Maribellus</taxon>
    </lineage>
</organism>
<dbReference type="GO" id="GO:0004553">
    <property type="term" value="F:hydrolase activity, hydrolyzing O-glycosyl compounds"/>
    <property type="evidence" value="ECO:0007669"/>
    <property type="project" value="InterPro"/>
</dbReference>
<feature type="domain" description="GH16" evidence="5">
    <location>
        <begin position="52"/>
        <end position="287"/>
    </location>
</feature>
<evidence type="ECO:0000256" key="4">
    <source>
        <dbReference type="ARBA" id="ARBA00022729"/>
    </source>
</evidence>
<dbReference type="PANTHER" id="PTHR10963">
    <property type="entry name" value="GLYCOSYL HYDROLASE-RELATED"/>
    <property type="match status" value="1"/>
</dbReference>
<evidence type="ECO:0000259" key="5">
    <source>
        <dbReference type="PROSITE" id="PS51762"/>
    </source>
</evidence>
<dbReference type="PANTHER" id="PTHR10963:SF55">
    <property type="entry name" value="GLYCOSIDE HYDROLASE FAMILY 16 PROTEIN"/>
    <property type="match status" value="1"/>
</dbReference>
<dbReference type="NCBIfam" id="NF033679">
    <property type="entry name" value="DNRLRE_dom"/>
    <property type="match status" value="1"/>
</dbReference>
<sequence length="562" mass="61974">MSADSETIVLRTNSSENDQLTSSITKFKQMKHCVLFAFLLAGILTSAQVPPGDWSLIWQDEFNGTTVDATKWASRGEGYRTTRNHDGHTIYWRYEDDNVSQTDGKLVLTNTRVTTNTDTVLAAAVTSVNLFERKYGYYEASIKTAPTADGCHTAFWLQSKTMGNVGNGGSDGAEIDILESAYITDKYNIALHWDGYGADHKSWAQSAPASVHDGNYHTYGLEWGPGYYKFYFDGVLKSTYSGEGVSDALEYIILSTGASWGDGNAHTGTFPNAAYVDYVRVYEGVGLSDNNTDTIPAIRPLDDSYVYGADSGTAKTHGSETKITVKEGLTTPYVRRAYFKFGLSTVSGDIKSAKLQLKVQSSNTEAESLAFDLKYVSNDSWTEESLTWDNQPSTGAVIASAQGVASGQPMEWDVTAQLKNDLADGAISLQLNSSTAGGASLTFYSKEESNTQDQPKLLIEYDDSEVTSIPLIPGDNTIRDIYFYPNPVKDILYINYHSVENSEIKIDILDASGKQKKRWISNVHPGENQLEMNLESRFASGCYFLRINDGKKMTTQKMMIQQ</sequence>
<dbReference type="NCBIfam" id="TIGR04183">
    <property type="entry name" value="Por_Secre_tail"/>
    <property type="match status" value="1"/>
</dbReference>
<dbReference type="PROSITE" id="PS51762">
    <property type="entry name" value="GH16_2"/>
    <property type="match status" value="1"/>
</dbReference>
<dbReference type="Gene3D" id="2.60.120.200">
    <property type="match status" value="1"/>
</dbReference>
<dbReference type="OrthoDB" id="1421570at2"/>
<evidence type="ECO:0000313" key="7">
    <source>
        <dbReference type="Proteomes" id="UP000265926"/>
    </source>
</evidence>
<evidence type="ECO:0000313" key="6">
    <source>
        <dbReference type="EMBL" id="RIJ46617.1"/>
    </source>
</evidence>
<protein>
    <submittedName>
        <fullName evidence="6">T9SS C-terminal target domain-containing protein</fullName>
    </submittedName>
</protein>
<dbReference type="InterPro" id="IPR026444">
    <property type="entry name" value="Secre_tail"/>
</dbReference>
<dbReference type="CDD" id="cd08023">
    <property type="entry name" value="GH16_laminarinase_like"/>
    <property type="match status" value="1"/>
</dbReference>
<dbReference type="SUPFAM" id="SSF49899">
    <property type="entry name" value="Concanavalin A-like lectins/glucanases"/>
    <property type="match status" value="1"/>
</dbReference>
<dbReference type="EMBL" id="QWGR01000013">
    <property type="protein sequence ID" value="RIJ46617.1"/>
    <property type="molecule type" value="Genomic_DNA"/>
</dbReference>
<dbReference type="InterPro" id="IPR055372">
    <property type="entry name" value="CBM96"/>
</dbReference>
<dbReference type="Pfam" id="PF00722">
    <property type="entry name" value="Glyco_hydro_16"/>
    <property type="match status" value="1"/>
</dbReference>
<name>A0A399SX47_9BACT</name>
<proteinExistence type="inferred from homology"/>
<reference evidence="6 7" key="1">
    <citation type="submission" date="2018-08" db="EMBL/GenBank/DDBJ databases">
        <title>Pallidiluteibacterium maritimus gen. nov., sp. nov., isolated from coastal sediment.</title>
        <authorList>
            <person name="Zhou L.Y."/>
        </authorList>
    </citation>
    <scope>NUCLEOTIDE SEQUENCE [LARGE SCALE GENOMIC DNA]</scope>
    <source>
        <strain evidence="6 7">XSD2</strain>
    </source>
</reference>
<keyword evidence="4" id="KW-0732">Signal</keyword>
<keyword evidence="3" id="KW-0964">Secreted</keyword>
<comment type="similarity">
    <text evidence="2">Belongs to the glycosyl hydrolase 16 family.</text>
</comment>
<dbReference type="GO" id="GO:0005576">
    <property type="term" value="C:extracellular region"/>
    <property type="evidence" value="ECO:0007669"/>
    <property type="project" value="UniProtKB-SubCell"/>
</dbReference>
<dbReference type="Pfam" id="PF18962">
    <property type="entry name" value="Por_Secre_tail"/>
    <property type="match status" value="1"/>
</dbReference>
<dbReference type="InterPro" id="IPR000757">
    <property type="entry name" value="Beta-glucanase-like"/>
</dbReference>
<evidence type="ECO:0000256" key="1">
    <source>
        <dbReference type="ARBA" id="ARBA00004613"/>
    </source>
</evidence>
<keyword evidence="7" id="KW-1185">Reference proteome</keyword>
<dbReference type="InterPro" id="IPR050546">
    <property type="entry name" value="Glycosyl_Hydrlase_16"/>
</dbReference>
<dbReference type="Pfam" id="PF24517">
    <property type="entry name" value="CBM96"/>
    <property type="match status" value="1"/>
</dbReference>
<dbReference type="AlphaFoldDB" id="A0A399SX47"/>
<comment type="caution">
    <text evidence="6">The sequence shown here is derived from an EMBL/GenBank/DDBJ whole genome shotgun (WGS) entry which is preliminary data.</text>
</comment>
<dbReference type="GO" id="GO:0005975">
    <property type="term" value="P:carbohydrate metabolic process"/>
    <property type="evidence" value="ECO:0007669"/>
    <property type="project" value="InterPro"/>
</dbReference>
<dbReference type="InterPro" id="IPR013320">
    <property type="entry name" value="ConA-like_dom_sf"/>
</dbReference>
<evidence type="ECO:0000256" key="2">
    <source>
        <dbReference type="ARBA" id="ARBA00006865"/>
    </source>
</evidence>
<dbReference type="Proteomes" id="UP000265926">
    <property type="component" value="Unassembled WGS sequence"/>
</dbReference>
<gene>
    <name evidence="6" type="ORF">D1614_18280</name>
</gene>